<dbReference type="SUPFAM" id="SSF55781">
    <property type="entry name" value="GAF domain-like"/>
    <property type="match status" value="1"/>
</dbReference>
<evidence type="ECO:0000313" key="7">
    <source>
        <dbReference type="Proteomes" id="UP001149009"/>
    </source>
</evidence>
<dbReference type="Pfam" id="PF01614">
    <property type="entry name" value="IclR_C"/>
    <property type="match status" value="1"/>
</dbReference>
<comment type="caution">
    <text evidence="6">The sequence shown here is derived from an EMBL/GenBank/DDBJ whole genome shotgun (WGS) entry which is preliminary data.</text>
</comment>
<evidence type="ECO:0000259" key="5">
    <source>
        <dbReference type="PROSITE" id="PS51078"/>
    </source>
</evidence>
<dbReference type="Pfam" id="PF09339">
    <property type="entry name" value="HTH_IclR"/>
    <property type="match status" value="1"/>
</dbReference>
<evidence type="ECO:0000313" key="6">
    <source>
        <dbReference type="EMBL" id="MCT8988706.1"/>
    </source>
</evidence>
<feature type="domain" description="IclR-ED" evidence="5">
    <location>
        <begin position="72"/>
        <end position="254"/>
    </location>
</feature>
<gene>
    <name evidence="6" type="ORF">NYR54_00135</name>
</gene>
<dbReference type="InterPro" id="IPR014757">
    <property type="entry name" value="Tscrpt_reg_IclR_C"/>
</dbReference>
<keyword evidence="3" id="KW-0804">Transcription</keyword>
<dbReference type="InterPro" id="IPR036388">
    <property type="entry name" value="WH-like_DNA-bd_sf"/>
</dbReference>
<dbReference type="Proteomes" id="UP001149009">
    <property type="component" value="Unassembled WGS sequence"/>
</dbReference>
<dbReference type="InterPro" id="IPR011991">
    <property type="entry name" value="ArsR-like_HTH"/>
</dbReference>
<feature type="domain" description="HTH iclR-type" evidence="4">
    <location>
        <begin position="9"/>
        <end position="71"/>
    </location>
</feature>
<evidence type="ECO:0000259" key="4">
    <source>
        <dbReference type="PROSITE" id="PS51077"/>
    </source>
</evidence>
<dbReference type="GO" id="GO:0045892">
    <property type="term" value="P:negative regulation of DNA-templated transcription"/>
    <property type="evidence" value="ECO:0007669"/>
    <property type="project" value="TreeGrafter"/>
</dbReference>
<evidence type="ECO:0000256" key="3">
    <source>
        <dbReference type="ARBA" id="ARBA00023163"/>
    </source>
</evidence>
<dbReference type="PROSITE" id="PS51078">
    <property type="entry name" value="ICLR_ED"/>
    <property type="match status" value="1"/>
</dbReference>
<dbReference type="GO" id="GO:0003700">
    <property type="term" value="F:DNA-binding transcription factor activity"/>
    <property type="evidence" value="ECO:0007669"/>
    <property type="project" value="TreeGrafter"/>
</dbReference>
<evidence type="ECO:0000256" key="2">
    <source>
        <dbReference type="ARBA" id="ARBA00023125"/>
    </source>
</evidence>
<dbReference type="EMBL" id="JAODNV010000001">
    <property type="protein sequence ID" value="MCT8988706.1"/>
    <property type="molecule type" value="Genomic_DNA"/>
</dbReference>
<dbReference type="PANTHER" id="PTHR30136">
    <property type="entry name" value="HELIX-TURN-HELIX TRANSCRIPTIONAL REGULATOR, ICLR FAMILY"/>
    <property type="match status" value="1"/>
</dbReference>
<dbReference type="AlphaFoldDB" id="A0A9X2X5U0"/>
<dbReference type="CDD" id="cd00090">
    <property type="entry name" value="HTH_ARSR"/>
    <property type="match status" value="1"/>
</dbReference>
<keyword evidence="1" id="KW-0805">Transcription regulation</keyword>
<dbReference type="SMART" id="SM00346">
    <property type="entry name" value="HTH_ICLR"/>
    <property type="match status" value="1"/>
</dbReference>
<dbReference type="SUPFAM" id="SSF46785">
    <property type="entry name" value="Winged helix' DNA-binding domain"/>
    <property type="match status" value="1"/>
</dbReference>
<name>A0A9X2X5U0_9HYPH</name>
<dbReference type="InterPro" id="IPR029016">
    <property type="entry name" value="GAF-like_dom_sf"/>
</dbReference>
<dbReference type="FunFam" id="1.10.10.10:FF:000056">
    <property type="entry name" value="IclR family transcriptional regulator"/>
    <property type="match status" value="1"/>
</dbReference>
<dbReference type="Gene3D" id="3.30.450.40">
    <property type="match status" value="1"/>
</dbReference>
<evidence type="ECO:0000256" key="1">
    <source>
        <dbReference type="ARBA" id="ARBA00023015"/>
    </source>
</evidence>
<dbReference type="RefSeq" id="WP_261513308.1">
    <property type="nucleotide sequence ID" value="NZ_JAODNV010000001.1"/>
</dbReference>
<dbReference type="PROSITE" id="PS51077">
    <property type="entry name" value="HTH_ICLR"/>
    <property type="match status" value="1"/>
</dbReference>
<reference evidence="6" key="1">
    <citation type="submission" date="2022-08" db="EMBL/GenBank/DDBJ databases">
        <title>Chelativorans sichuanense sp. nov., a paraffin oil-degrading bacterium isolated from a mixture of oil-based drill cuttings and paddy soil.</title>
        <authorList>
            <person name="Yu J."/>
            <person name="Liu H."/>
            <person name="Chen Q."/>
        </authorList>
    </citation>
    <scope>NUCLEOTIDE SEQUENCE</scope>
    <source>
        <strain evidence="6">SCAU 2101</strain>
    </source>
</reference>
<keyword evidence="2" id="KW-0238">DNA-binding</keyword>
<dbReference type="PANTHER" id="PTHR30136:SF24">
    <property type="entry name" value="HTH-TYPE TRANSCRIPTIONAL REPRESSOR ALLR"/>
    <property type="match status" value="1"/>
</dbReference>
<accession>A0A9X2X5U0</accession>
<sequence length="260" mass="27777">MDAQRKDIVRSADTTLAVLEAIAFAEEALGVTQIAQRLSLSKGAIFRHLQSLVDRGFVAQDPQTSRYRLGVKASLIGRLAPPENDLIAAAEGPMRDIRDRTAITTVLSAPTTSGALVLNTVIGYRTIEIGVRKGSELPFHASAQGKVMLAFGPPALMERTLRLGLPPLTPHTITDPDRLVSEVNLIRENGVATAPEEALLGINTLAVPVFDRDSRLAGAVALCGSIQYLPANPDDGLFAMVREMASRISRTLGYGTRAGN</sequence>
<dbReference type="GO" id="GO:0003677">
    <property type="term" value="F:DNA binding"/>
    <property type="evidence" value="ECO:0007669"/>
    <property type="project" value="UniProtKB-KW"/>
</dbReference>
<proteinExistence type="predicted"/>
<dbReference type="InterPro" id="IPR050707">
    <property type="entry name" value="HTH_MetabolicPath_Reg"/>
</dbReference>
<dbReference type="Gene3D" id="1.10.10.10">
    <property type="entry name" value="Winged helix-like DNA-binding domain superfamily/Winged helix DNA-binding domain"/>
    <property type="match status" value="1"/>
</dbReference>
<dbReference type="InterPro" id="IPR036390">
    <property type="entry name" value="WH_DNA-bd_sf"/>
</dbReference>
<dbReference type="InterPro" id="IPR005471">
    <property type="entry name" value="Tscrpt_reg_IclR_N"/>
</dbReference>
<keyword evidence="7" id="KW-1185">Reference proteome</keyword>
<protein>
    <submittedName>
        <fullName evidence="6">IclR family transcriptional regulator</fullName>
    </submittedName>
</protein>
<organism evidence="6 7">
    <name type="scientific">Chelativorans petroleitrophicus</name>
    <dbReference type="NCBI Taxonomy" id="2975484"/>
    <lineage>
        <taxon>Bacteria</taxon>
        <taxon>Pseudomonadati</taxon>
        <taxon>Pseudomonadota</taxon>
        <taxon>Alphaproteobacteria</taxon>
        <taxon>Hyphomicrobiales</taxon>
        <taxon>Phyllobacteriaceae</taxon>
        <taxon>Chelativorans</taxon>
    </lineage>
</organism>